<feature type="signal peptide" evidence="1">
    <location>
        <begin position="1"/>
        <end position="33"/>
    </location>
</feature>
<protein>
    <submittedName>
        <fullName evidence="2">Uncharacterized protein</fullName>
    </submittedName>
</protein>
<proteinExistence type="predicted"/>
<evidence type="ECO:0000313" key="3">
    <source>
        <dbReference type="Proteomes" id="UP000823921"/>
    </source>
</evidence>
<evidence type="ECO:0000256" key="1">
    <source>
        <dbReference type="SAM" id="SignalP"/>
    </source>
</evidence>
<reference evidence="2" key="2">
    <citation type="submission" date="2021-04" db="EMBL/GenBank/DDBJ databases">
        <authorList>
            <person name="Gilroy R."/>
        </authorList>
    </citation>
    <scope>NUCLEOTIDE SEQUENCE</scope>
    <source>
        <strain evidence="2">CHK192-8294</strain>
    </source>
</reference>
<name>A0A9D2MLU7_9FIRM</name>
<gene>
    <name evidence="2" type="ORF">H9712_06360</name>
</gene>
<dbReference type="EMBL" id="DWXO01000061">
    <property type="protein sequence ID" value="HJB80587.1"/>
    <property type="molecule type" value="Genomic_DNA"/>
</dbReference>
<sequence>MKRAALMTVLALLCGLLLGSMVGLSLSSTASSAAVSSVQYAYASSVPTEAPLDTNDNTLLLERASQVLEALKQEDYDALSRLVHPSRGVTLTPYSTVDPSCDNVFSQEQVAGLAEDERLYTWGLAMGSGSPIRCTARDYFARYVFNADYTEAPQVGIDTVLISGNALENVADAYPQGRFVEYHFPGIDPALEGFDWCSLKLVFETWNNQWYLVGIIHGEWTT</sequence>
<dbReference type="AlphaFoldDB" id="A0A9D2MLU7"/>
<organism evidence="2 3">
    <name type="scientific">Candidatus Flavonifractor intestinigallinarum</name>
    <dbReference type="NCBI Taxonomy" id="2838586"/>
    <lineage>
        <taxon>Bacteria</taxon>
        <taxon>Bacillati</taxon>
        <taxon>Bacillota</taxon>
        <taxon>Clostridia</taxon>
        <taxon>Eubacteriales</taxon>
        <taxon>Oscillospiraceae</taxon>
        <taxon>Flavonifractor</taxon>
    </lineage>
</organism>
<reference evidence="2" key="1">
    <citation type="journal article" date="2021" name="PeerJ">
        <title>Extensive microbial diversity within the chicken gut microbiome revealed by metagenomics and culture.</title>
        <authorList>
            <person name="Gilroy R."/>
            <person name="Ravi A."/>
            <person name="Getino M."/>
            <person name="Pursley I."/>
            <person name="Horton D.L."/>
            <person name="Alikhan N.F."/>
            <person name="Baker D."/>
            <person name="Gharbi K."/>
            <person name="Hall N."/>
            <person name="Watson M."/>
            <person name="Adriaenssens E.M."/>
            <person name="Foster-Nyarko E."/>
            <person name="Jarju S."/>
            <person name="Secka A."/>
            <person name="Antonio M."/>
            <person name="Oren A."/>
            <person name="Chaudhuri R.R."/>
            <person name="La Ragione R."/>
            <person name="Hildebrand F."/>
            <person name="Pallen M.J."/>
        </authorList>
    </citation>
    <scope>NUCLEOTIDE SEQUENCE</scope>
    <source>
        <strain evidence="2">CHK192-8294</strain>
    </source>
</reference>
<accession>A0A9D2MLU7</accession>
<keyword evidence="1" id="KW-0732">Signal</keyword>
<dbReference type="Proteomes" id="UP000823921">
    <property type="component" value="Unassembled WGS sequence"/>
</dbReference>
<comment type="caution">
    <text evidence="2">The sequence shown here is derived from an EMBL/GenBank/DDBJ whole genome shotgun (WGS) entry which is preliminary data.</text>
</comment>
<evidence type="ECO:0000313" key="2">
    <source>
        <dbReference type="EMBL" id="HJB80587.1"/>
    </source>
</evidence>
<feature type="chain" id="PRO_5039687071" evidence="1">
    <location>
        <begin position="34"/>
        <end position="222"/>
    </location>
</feature>